<evidence type="ECO:0000256" key="2">
    <source>
        <dbReference type="ARBA" id="ARBA00023054"/>
    </source>
</evidence>
<feature type="region of interest" description="Disordered" evidence="3">
    <location>
        <begin position="176"/>
        <end position="458"/>
    </location>
</feature>
<dbReference type="Pfam" id="PF15963">
    <property type="entry name" value="Myb_DNA-bind_7"/>
    <property type="match status" value="1"/>
</dbReference>
<keyword evidence="2" id="KW-0175">Coiled coil</keyword>
<proteinExistence type="inferred from homology"/>
<organism evidence="5 6">
    <name type="scientific">Acaulospora morrowiae</name>
    <dbReference type="NCBI Taxonomy" id="94023"/>
    <lineage>
        <taxon>Eukaryota</taxon>
        <taxon>Fungi</taxon>
        <taxon>Fungi incertae sedis</taxon>
        <taxon>Mucoromycota</taxon>
        <taxon>Glomeromycotina</taxon>
        <taxon>Glomeromycetes</taxon>
        <taxon>Diversisporales</taxon>
        <taxon>Acaulosporaceae</taxon>
        <taxon>Acaulospora</taxon>
    </lineage>
</organism>
<feature type="region of interest" description="Disordered" evidence="3">
    <location>
        <begin position="1032"/>
        <end position="1062"/>
    </location>
</feature>
<feature type="compositionally biased region" description="Basic and acidic residues" evidence="3">
    <location>
        <begin position="443"/>
        <end position="452"/>
    </location>
</feature>
<feature type="compositionally biased region" description="Basic and acidic residues" evidence="3">
    <location>
        <begin position="1164"/>
        <end position="1188"/>
    </location>
</feature>
<feature type="region of interest" description="Disordered" evidence="3">
    <location>
        <begin position="630"/>
        <end position="714"/>
    </location>
</feature>
<feature type="compositionally biased region" description="Polar residues" evidence="3">
    <location>
        <begin position="1315"/>
        <end position="1348"/>
    </location>
</feature>
<protein>
    <submittedName>
        <fullName evidence="5">6027_t:CDS:1</fullName>
    </submittedName>
</protein>
<feature type="compositionally biased region" description="Basic and acidic residues" evidence="3">
    <location>
        <begin position="1640"/>
        <end position="1651"/>
    </location>
</feature>
<dbReference type="SMART" id="SM00717">
    <property type="entry name" value="SANT"/>
    <property type="match status" value="2"/>
</dbReference>
<feature type="compositionally biased region" description="Basic and acidic residues" evidence="3">
    <location>
        <begin position="832"/>
        <end position="842"/>
    </location>
</feature>
<feature type="compositionally biased region" description="Basic and acidic residues" evidence="3">
    <location>
        <begin position="473"/>
        <end position="482"/>
    </location>
</feature>
<dbReference type="Pfam" id="PF22048">
    <property type="entry name" value="LSO1_2-like"/>
    <property type="match status" value="1"/>
</dbReference>
<feature type="compositionally biased region" description="Basic and acidic residues" evidence="3">
    <location>
        <begin position="542"/>
        <end position="563"/>
    </location>
</feature>
<dbReference type="GO" id="GO:0006366">
    <property type="term" value="P:transcription by RNA polymerase II"/>
    <property type="evidence" value="ECO:0007669"/>
    <property type="project" value="TreeGrafter"/>
</dbReference>
<evidence type="ECO:0000313" key="6">
    <source>
        <dbReference type="Proteomes" id="UP000789342"/>
    </source>
</evidence>
<gene>
    <name evidence="5" type="ORF">AMORRO_LOCUS1178</name>
</gene>
<feature type="domain" description="SANT" evidence="4">
    <location>
        <begin position="908"/>
        <end position="959"/>
    </location>
</feature>
<dbReference type="Gene3D" id="1.10.10.60">
    <property type="entry name" value="Homeodomain-like"/>
    <property type="match status" value="1"/>
</dbReference>
<dbReference type="PANTHER" id="PTHR21680:SF0">
    <property type="entry name" value="COILED-COIL DOMAIN-CONTAINING PROTEIN 124"/>
    <property type="match status" value="1"/>
</dbReference>
<feature type="compositionally biased region" description="Polar residues" evidence="3">
    <location>
        <begin position="1550"/>
        <end position="1568"/>
    </location>
</feature>
<feature type="compositionally biased region" description="Polar residues" evidence="3">
    <location>
        <begin position="1619"/>
        <end position="1637"/>
    </location>
</feature>
<feature type="compositionally biased region" description="Polar residues" evidence="3">
    <location>
        <begin position="501"/>
        <end position="514"/>
    </location>
</feature>
<evidence type="ECO:0000256" key="1">
    <source>
        <dbReference type="ARBA" id="ARBA00008296"/>
    </source>
</evidence>
<dbReference type="InterPro" id="IPR054413">
    <property type="entry name" value="LSO1/2"/>
</dbReference>
<dbReference type="InterPro" id="IPR054414">
    <property type="entry name" value="Ccdc124/Oxs1_C"/>
</dbReference>
<dbReference type="CDD" id="cd00167">
    <property type="entry name" value="SANT"/>
    <property type="match status" value="2"/>
</dbReference>
<evidence type="ECO:0000313" key="5">
    <source>
        <dbReference type="EMBL" id="CAG8456498.1"/>
    </source>
</evidence>
<dbReference type="GO" id="GO:0003713">
    <property type="term" value="F:transcription coactivator activity"/>
    <property type="evidence" value="ECO:0007669"/>
    <property type="project" value="TreeGrafter"/>
</dbReference>
<dbReference type="InterPro" id="IPR017884">
    <property type="entry name" value="SANT_dom"/>
</dbReference>
<accession>A0A9N8VL11</accession>
<feature type="region of interest" description="Disordered" evidence="3">
    <location>
        <begin position="967"/>
        <end position="986"/>
    </location>
</feature>
<feature type="region of interest" description="Disordered" evidence="3">
    <location>
        <begin position="539"/>
        <end position="609"/>
    </location>
</feature>
<feature type="region of interest" description="Disordered" evidence="3">
    <location>
        <begin position="1152"/>
        <end position="1195"/>
    </location>
</feature>
<reference evidence="5" key="1">
    <citation type="submission" date="2021-06" db="EMBL/GenBank/DDBJ databases">
        <authorList>
            <person name="Kallberg Y."/>
            <person name="Tangrot J."/>
            <person name="Rosling A."/>
        </authorList>
    </citation>
    <scope>NUCLEOTIDE SEQUENCE</scope>
    <source>
        <strain evidence="5">CL551</strain>
    </source>
</reference>
<comment type="caution">
    <text evidence="5">The sequence shown here is derived from an EMBL/GenBank/DDBJ whole genome shotgun (WGS) entry which is preliminary data.</text>
</comment>
<dbReference type="InterPro" id="IPR010422">
    <property type="entry name" value="Ccdc124/Oxs1"/>
</dbReference>
<evidence type="ECO:0000256" key="3">
    <source>
        <dbReference type="SAM" id="MobiDB-lite"/>
    </source>
</evidence>
<feature type="compositionally biased region" description="Basic and acidic residues" evidence="3">
    <location>
        <begin position="273"/>
        <end position="286"/>
    </location>
</feature>
<dbReference type="OrthoDB" id="76412at2759"/>
<feature type="region of interest" description="Disordered" evidence="3">
    <location>
        <begin position="1"/>
        <end position="61"/>
    </location>
</feature>
<feature type="compositionally biased region" description="Basic and acidic residues" evidence="3">
    <location>
        <begin position="798"/>
        <end position="820"/>
    </location>
</feature>
<feature type="region of interest" description="Disordered" evidence="3">
    <location>
        <begin position="1619"/>
        <end position="1657"/>
    </location>
</feature>
<feature type="compositionally biased region" description="Basic and acidic residues" evidence="3">
    <location>
        <begin position="233"/>
        <end position="261"/>
    </location>
</feature>
<feature type="region of interest" description="Disordered" evidence="3">
    <location>
        <begin position="473"/>
        <end position="517"/>
    </location>
</feature>
<feature type="compositionally biased region" description="Polar residues" evidence="3">
    <location>
        <begin position="578"/>
        <end position="607"/>
    </location>
</feature>
<feature type="region of interest" description="Disordered" evidence="3">
    <location>
        <begin position="999"/>
        <end position="1020"/>
    </location>
</feature>
<dbReference type="Pfam" id="PF00249">
    <property type="entry name" value="Myb_DNA-binding"/>
    <property type="match status" value="1"/>
</dbReference>
<dbReference type="InterPro" id="IPR009057">
    <property type="entry name" value="Homeodomain-like_sf"/>
</dbReference>
<feature type="compositionally biased region" description="Basic and acidic residues" evidence="3">
    <location>
        <begin position="308"/>
        <end position="327"/>
    </location>
</feature>
<feature type="compositionally biased region" description="Low complexity" evidence="3">
    <location>
        <begin position="380"/>
        <end position="403"/>
    </location>
</feature>
<dbReference type="Proteomes" id="UP000789342">
    <property type="component" value="Unassembled WGS sequence"/>
</dbReference>
<dbReference type="Gene3D" id="1.20.58.1880">
    <property type="match status" value="1"/>
</dbReference>
<sequence length="1657" mass="188783">MPKKFKGENSKVTASKERKAAHQAEVLNKKHAEIERKEREEWSVGAKDTSKKEAQKLKKEAQLKKKNEAAELLEKEEKELSKFKPKLKITGEEKKAIKRTQKNEKITEERREIPEFAASNIDDALDLLSIATSPTSGASTTLNNVSNVGTQIEKHPERRFKAALAVYEEREMPKIRQENPGGSHYGNQRPRITVDYDEMDRPQPVGPSFGDRRNFNSMRRIGASDGGPSSEMEYPHEYDERHIYRRDNRYRTHDDSSRSDPRYPTNSAGYGYNDDRIYSRDPDRYSGRNIYSNDRERPWRRDRRSSRERHYDRDNDRDRLPSRDYPQHRNSNVPPYFDRDNDYGPYRRRPFYREGDPAEVERLRFNAQITPSVRRDHNRSTSPNRSSNASSPPSQPRRQSTSPKMKSSSRNSTEISPCRGGQDRNQGSSIHQSDKNEEVEDSYSLKEQEKGTFRSPVSLNDSIIGLQYGDEVRKRGDNENGNEKGGWSGWHSIDQGDSEITEGNVQPSHLSQGETGEAAVTEFDDKIGTKSALVEAEISSLKSEEKELPLEKSDEQKSMEKSLIDSCTTENSKRINEESVNSNDVSLNDIPSDSTTIYTNSRSQRTEPINELGREIEQIEEDLDHWNNIYNKKKESIAKKMLKERMERETRKEEKENRRKEREKRKEERLKRGADERALRINKEGNENRKRTSDQTQKKNELSGRKVAKRVNTDNKLSKESAFCENDVNDNYVAESSVPSNQRACNPSEEEIKKIYNDLWAGIGVSYNRPIFMLNYSLKRDTENKKIEKLQKERENLKKKWLENQKTSNSEEKVKKDRYNRNPNSRKSGRLSKNEHVNSERFSKNDYVNSEAAVEEIAKQIEKLHEQQCRAARIPPMIIGEKNRNYAKFIDNNHLVNDPVVFYGFNRDLGKEWTAEEHSIFMKYFKFTPKRFDEIAKHLEEKKKSDCHNYYYYLKSKKPEIYKELKKASSSNKGGGKSKEDYSGKIGKVNSSVNRNILAATSQTKSTTRKTRSKSIVAETGQLKTDEINTFLSGHHQPFGESSHEKAATSAAPSADARQNEEDILEAQNEKDLSCANRAVKTEAEEFGTSPQPDSSQVFVEPSLIEVKMSESSSTQAFQESIPSITNDVDEAAHALTLLSRQHLSDEPHSILQKPAIKGKNKAKQHDPTTRIERPSRSSTHSIDDPNIPKKKGTSSYWNKVDVEKFNSALTQYGTNFKKISEILETKSEIQVKNYYEKQISSGAIQKAVESRTESQMHVDASSVKISQPVVKPHVQSPDLNLGSPNFIHKNPTELYNGNLLNDKPVPFDPPKPPTRSSSSISHLLNPPTDESVSNSHDNWFSDSNSGDQPADNPMVIDLVTDDEPETTLSESKTSGIISPVANPHQSSIQFGPANHAPRVIQRQQIPQQQMQLDIQRQMDPYYAPMQQPPISNTQNHQQQQNMPRTNIHTQLHPTQNWVGPNTQQAQINNFLIPPVNRQSGSLQPVPQQRLCYPANPQQPSHQGQHVIPQPQKTPPPMLYPTNPPIYSAVQHDYSPPRFGLIVSADSSTNVTSQKAGGSNHQPSSHGDANSVKAMPQISQYPQHRNLASMETSRSYPVMQNPSTSFHMRPFESYNNASAIVAPTTSPDSVQARQSSYRVRPSDQHQVDHKQNSGPPA</sequence>
<feature type="compositionally biased region" description="Basic and acidic residues" evidence="3">
    <location>
        <begin position="632"/>
        <end position="704"/>
    </location>
</feature>
<dbReference type="InterPro" id="IPR039467">
    <property type="entry name" value="TFIIIB_B''_Myb"/>
</dbReference>
<dbReference type="Pfam" id="PF06244">
    <property type="entry name" value="Ccdc124"/>
    <property type="match status" value="1"/>
</dbReference>
<feature type="compositionally biased region" description="Basic and acidic residues" evidence="3">
    <location>
        <begin position="351"/>
        <end position="364"/>
    </location>
</feature>
<dbReference type="EMBL" id="CAJVPV010000425">
    <property type="protein sequence ID" value="CAG8456498.1"/>
    <property type="molecule type" value="Genomic_DNA"/>
</dbReference>
<dbReference type="SUPFAM" id="SSF46689">
    <property type="entry name" value="Homeodomain-like"/>
    <property type="match status" value="2"/>
</dbReference>
<feature type="region of interest" description="Disordered" evidence="3">
    <location>
        <begin position="798"/>
        <end position="842"/>
    </location>
</feature>
<feature type="region of interest" description="Disordered" evidence="3">
    <location>
        <begin position="1550"/>
        <end position="1571"/>
    </location>
</feature>
<feature type="compositionally biased region" description="Low complexity" evidence="3">
    <location>
        <begin position="1048"/>
        <end position="1057"/>
    </location>
</feature>
<dbReference type="InterPro" id="IPR001005">
    <property type="entry name" value="SANT/Myb"/>
</dbReference>
<dbReference type="PROSITE" id="PS51293">
    <property type="entry name" value="SANT"/>
    <property type="match status" value="1"/>
</dbReference>
<feature type="region of interest" description="Disordered" evidence="3">
    <location>
        <begin position="1260"/>
        <end position="1355"/>
    </location>
</feature>
<evidence type="ECO:0000259" key="4">
    <source>
        <dbReference type="PROSITE" id="PS51293"/>
    </source>
</evidence>
<keyword evidence="6" id="KW-1185">Reference proteome</keyword>
<dbReference type="PANTHER" id="PTHR21680">
    <property type="entry name" value="COILED-COIL DOMAIN-CONTAINING PROTEIN 124"/>
    <property type="match status" value="1"/>
</dbReference>
<name>A0A9N8VL11_9GLOM</name>
<comment type="similarity">
    <text evidence="1">Belongs to the CCDC124 family.</text>
</comment>
<feature type="compositionally biased region" description="Polar residues" evidence="3">
    <location>
        <begin position="404"/>
        <end position="415"/>
    </location>
</feature>
<dbReference type="GO" id="GO:0005634">
    <property type="term" value="C:nucleus"/>
    <property type="evidence" value="ECO:0007669"/>
    <property type="project" value="TreeGrafter"/>
</dbReference>